<sequence length="574" mass="62407">MTTTRQNLPPCCHAVRIGKKDTPKVRFKSELTKFAVASGKDEVSRLAFALTEARSALQLDRSGYDASKTASRFNQVDDIQGYVSSVTSYLSLVKGFTVAPVELVSVAKPPVTEESLVSHLPAEGSATPAASLQEPLIGSTSTAVDTQSTRSKCLSFCNWKDVLTSSSIYTMNARIEYAQCLLASGLLMMEEASVKVDVMLAERVTEINENDLKIAYQLFLHAAGLFEACLTSINIPARAIGAEATDLSVEPTKKTEEATPVTTQVDESALAKWREEQRNTNSSSTTVPTSAPTADAAGTSAASSEDLSVLKRLPDLVNGRFPQLLAWISLAEAQELVVLRGMSREFVDYSLMAKLSMDLSMRYKECHAFTARQLPCATSSVAERIRLYCTFKDAYYAAVSCYFQGAACMEKGDAKHCAQAIADLKKASTLIQQATQRKAAYDAKLTSRDEKDRLFAIKTVYVRTEQIIQRDLHIMTQRNDSVYYERIPEPQHPCEPLGLVRVVALPAVGVHPIWYEKSVATCLHPSDPHSATNGGAHAANGTSATTRSPTTEAHGSVQESGPRRDSCCNGCVIS</sequence>
<feature type="compositionally biased region" description="Polar residues" evidence="3">
    <location>
        <begin position="547"/>
        <end position="559"/>
    </location>
</feature>
<evidence type="ECO:0000259" key="4">
    <source>
        <dbReference type="PROSITE" id="PS51180"/>
    </source>
</evidence>
<dbReference type="InterPro" id="IPR038499">
    <property type="entry name" value="BRO1_sf"/>
</dbReference>
<feature type="compositionally biased region" description="Low complexity" evidence="3">
    <location>
        <begin position="530"/>
        <end position="546"/>
    </location>
</feature>
<dbReference type="OrthoDB" id="104504at2759"/>
<reference evidence="5" key="1">
    <citation type="submission" date="2019-03" db="EMBL/GenBank/DDBJ databases">
        <title>Long read genome sequence of the mycoparasitic Pythium oligandrum ATCC 38472 isolated from sugarbeet rhizosphere.</title>
        <authorList>
            <person name="Gaulin E."/>
        </authorList>
    </citation>
    <scope>NUCLEOTIDE SEQUENCE</scope>
    <source>
        <strain evidence="5">ATCC 38472_TT</strain>
    </source>
</reference>
<organism evidence="5 6">
    <name type="scientific">Pythium oligandrum</name>
    <name type="common">Mycoparasitic fungus</name>
    <dbReference type="NCBI Taxonomy" id="41045"/>
    <lineage>
        <taxon>Eukaryota</taxon>
        <taxon>Sar</taxon>
        <taxon>Stramenopiles</taxon>
        <taxon>Oomycota</taxon>
        <taxon>Peronosporomycetes</taxon>
        <taxon>Pythiales</taxon>
        <taxon>Pythiaceae</taxon>
        <taxon>Pythium</taxon>
    </lineage>
</organism>
<keyword evidence="6" id="KW-1185">Reference proteome</keyword>
<dbReference type="PANTHER" id="PTHR23032:SF13">
    <property type="entry name" value="BRO1 DOMAIN-CONTAINING PROTEIN BROX"/>
    <property type="match status" value="1"/>
</dbReference>
<comment type="similarity">
    <text evidence="1">Belongs to the BROX family.</text>
</comment>
<gene>
    <name evidence="5" type="ORF">Poli38472_012484</name>
</gene>
<feature type="domain" description="BRO1" evidence="4">
    <location>
        <begin position="199"/>
        <end position="574"/>
    </location>
</feature>
<accession>A0A8K1CQY9</accession>
<dbReference type="SMART" id="SM01041">
    <property type="entry name" value="BRO1"/>
    <property type="match status" value="1"/>
</dbReference>
<feature type="region of interest" description="Disordered" evidence="3">
    <location>
        <begin position="530"/>
        <end position="565"/>
    </location>
</feature>
<feature type="region of interest" description="Disordered" evidence="3">
    <location>
        <begin position="273"/>
        <end position="300"/>
    </location>
</feature>
<keyword evidence="2" id="KW-0175">Coiled coil</keyword>
<dbReference type="Gene3D" id="1.25.40.280">
    <property type="entry name" value="alix/aip1 like domains"/>
    <property type="match status" value="2"/>
</dbReference>
<comment type="caution">
    <text evidence="5">The sequence shown here is derived from an EMBL/GenBank/DDBJ whole genome shotgun (WGS) entry which is preliminary data.</text>
</comment>
<dbReference type="InterPro" id="IPR038898">
    <property type="entry name" value="BROX"/>
</dbReference>
<dbReference type="EMBL" id="SPLM01000005">
    <property type="protein sequence ID" value="TMW67368.1"/>
    <property type="molecule type" value="Genomic_DNA"/>
</dbReference>
<dbReference type="Proteomes" id="UP000794436">
    <property type="component" value="Unassembled WGS sequence"/>
</dbReference>
<evidence type="ECO:0000256" key="3">
    <source>
        <dbReference type="SAM" id="MobiDB-lite"/>
    </source>
</evidence>
<name>A0A8K1CQY9_PYTOL</name>
<evidence type="ECO:0000313" key="5">
    <source>
        <dbReference type="EMBL" id="TMW67368.1"/>
    </source>
</evidence>
<proteinExistence type="inferred from homology"/>
<feature type="coiled-coil region" evidence="2">
    <location>
        <begin position="417"/>
        <end position="444"/>
    </location>
</feature>
<dbReference type="PANTHER" id="PTHR23032">
    <property type="entry name" value="BRO1 DOMAIN-CONTAINING PROTEIN BROX"/>
    <property type="match status" value="1"/>
</dbReference>
<dbReference type="AlphaFoldDB" id="A0A8K1CQY9"/>
<evidence type="ECO:0000256" key="2">
    <source>
        <dbReference type="SAM" id="Coils"/>
    </source>
</evidence>
<evidence type="ECO:0000313" key="6">
    <source>
        <dbReference type="Proteomes" id="UP000794436"/>
    </source>
</evidence>
<dbReference type="InterPro" id="IPR004328">
    <property type="entry name" value="BRO1_dom"/>
</dbReference>
<feature type="compositionally biased region" description="Low complexity" evidence="3">
    <location>
        <begin position="282"/>
        <end position="300"/>
    </location>
</feature>
<protein>
    <recommendedName>
        <fullName evidence="4">BRO1 domain-containing protein</fullName>
    </recommendedName>
</protein>
<dbReference type="Pfam" id="PF03097">
    <property type="entry name" value="BRO1"/>
    <property type="match status" value="1"/>
</dbReference>
<dbReference type="PROSITE" id="PS51180">
    <property type="entry name" value="BRO1"/>
    <property type="match status" value="1"/>
</dbReference>
<evidence type="ECO:0000256" key="1">
    <source>
        <dbReference type="ARBA" id="ARBA00008901"/>
    </source>
</evidence>